<dbReference type="Pfam" id="PF07980">
    <property type="entry name" value="SusD_RagB"/>
    <property type="match status" value="1"/>
</dbReference>
<comment type="subcellular location">
    <subcellularLocation>
        <location evidence="1">Cell outer membrane</location>
    </subcellularLocation>
</comment>
<name>A0A401LT01_9BACE</name>
<keyword evidence="9" id="KW-1185">Reference proteome</keyword>
<dbReference type="RefSeq" id="WP_125040755.1">
    <property type="nucleotide sequence ID" value="NZ_BHWB01000003.1"/>
</dbReference>
<evidence type="ECO:0000256" key="4">
    <source>
        <dbReference type="ARBA" id="ARBA00023136"/>
    </source>
</evidence>
<dbReference type="Gene3D" id="1.25.40.390">
    <property type="match status" value="1"/>
</dbReference>
<dbReference type="AlphaFoldDB" id="A0A401LT01"/>
<dbReference type="Proteomes" id="UP000288079">
    <property type="component" value="Unassembled WGS sequence"/>
</dbReference>
<dbReference type="PROSITE" id="PS51257">
    <property type="entry name" value="PROKAR_LIPOPROTEIN"/>
    <property type="match status" value="1"/>
</dbReference>
<dbReference type="GO" id="GO:0009279">
    <property type="term" value="C:cell outer membrane"/>
    <property type="evidence" value="ECO:0007669"/>
    <property type="project" value="UniProtKB-SubCell"/>
</dbReference>
<gene>
    <name evidence="8" type="ORF">KGMB02408_15280</name>
</gene>
<evidence type="ECO:0000313" key="8">
    <source>
        <dbReference type="EMBL" id="GCB34583.1"/>
    </source>
</evidence>
<sequence length="629" mass="72615">MNKIKLLGTLLLLSIILFFSSCNDYLEVTLLDQMTREEVFSKRPSTEAYLSHIYSYLPREFEYLDEGSAVPRSDEALFSWYQWVDYLVFNTGSWGPTTSAFNIWKRKYEGINQATIFMNHVDECKEIDAQTRAAMKAEARFLRAYFYFELFRQYGPVYIWGDQDPDELIKAETIDRHTVDENVTFMVEEFNKVIADPDLPSTIGDMTKWAGRITKGAAMAAKARLLLYAASPLYNGCDLYKGQMKNMYGNYLFPQQQDLNKWSEAAKAAKDVIDLNLYELYENKTETDPFQKAIKSYQGILFDEWNEEIIWGAWARNPAKTEFGSAGQYLYSRCLPPIVCKTAYGGFCPSLKLVDTYPMAESGRYPVDGYDANGNPIVDPKSGYTNVGFTEGYAHPIEKKFGTVKAHNSCVGRDARFYASVLANGFYWINEYSGRKIVTFYTGGTSPFVGNGGDCVKVGYLWRRALNPALNTDAKSWGNVFWPYYRLAEIYLDYAEACNEKPERDEVESLKYINKVRNRAGLNNLEKAYPEVVGDKVLLRKLIQKERMVELAFEGHRYYDVRRWMIGEDEFNSPNYTLNLLATKYDDSWSRTKEVWIGGDRVFEPKHYFFPINQVQLSEMKNITQNYGW</sequence>
<proteinExistence type="inferred from homology"/>
<dbReference type="InterPro" id="IPR011990">
    <property type="entry name" value="TPR-like_helical_dom_sf"/>
</dbReference>
<evidence type="ECO:0000256" key="5">
    <source>
        <dbReference type="ARBA" id="ARBA00023237"/>
    </source>
</evidence>
<comment type="similarity">
    <text evidence="2">Belongs to the SusD family.</text>
</comment>
<keyword evidence="3" id="KW-0732">Signal</keyword>
<evidence type="ECO:0000256" key="1">
    <source>
        <dbReference type="ARBA" id="ARBA00004442"/>
    </source>
</evidence>
<feature type="domain" description="SusD-like N-terminal" evidence="7">
    <location>
        <begin position="78"/>
        <end position="227"/>
    </location>
</feature>
<dbReference type="OrthoDB" id="724176at2"/>
<feature type="domain" description="RagB/SusD" evidence="6">
    <location>
        <begin position="340"/>
        <end position="629"/>
    </location>
</feature>
<evidence type="ECO:0000256" key="2">
    <source>
        <dbReference type="ARBA" id="ARBA00006275"/>
    </source>
</evidence>
<protein>
    <submittedName>
        <fullName evidence="8">Membrane protein</fullName>
    </submittedName>
</protein>
<dbReference type="EMBL" id="BHWB01000003">
    <property type="protein sequence ID" value="GCB34583.1"/>
    <property type="molecule type" value="Genomic_DNA"/>
</dbReference>
<organism evidence="8 9">
    <name type="scientific">Bacteroides faecalis</name>
    <dbReference type="NCBI Taxonomy" id="2447885"/>
    <lineage>
        <taxon>Bacteria</taxon>
        <taxon>Pseudomonadati</taxon>
        <taxon>Bacteroidota</taxon>
        <taxon>Bacteroidia</taxon>
        <taxon>Bacteroidales</taxon>
        <taxon>Bacteroidaceae</taxon>
        <taxon>Bacteroides</taxon>
    </lineage>
</organism>
<evidence type="ECO:0000259" key="6">
    <source>
        <dbReference type="Pfam" id="PF07980"/>
    </source>
</evidence>
<dbReference type="Pfam" id="PF14322">
    <property type="entry name" value="SusD-like_3"/>
    <property type="match status" value="1"/>
</dbReference>
<accession>A0A401LT01</accession>
<dbReference type="SUPFAM" id="SSF48452">
    <property type="entry name" value="TPR-like"/>
    <property type="match status" value="1"/>
</dbReference>
<keyword evidence="5" id="KW-0998">Cell outer membrane</keyword>
<reference evidence="8 9" key="1">
    <citation type="submission" date="2018-10" db="EMBL/GenBank/DDBJ databases">
        <title>Draft Genome Sequence of Bacteroides sp. KCTC 15687.</title>
        <authorList>
            <person name="Yu S.Y."/>
            <person name="Kim J.S."/>
            <person name="Oh B.S."/>
            <person name="Park S.H."/>
            <person name="Kang S.W."/>
            <person name="Park J.E."/>
            <person name="Choi S.H."/>
            <person name="Han K.I."/>
            <person name="Lee K.C."/>
            <person name="Eom M.K."/>
            <person name="Suh M.K."/>
            <person name="Lee D.H."/>
            <person name="Yoon H."/>
            <person name="Kim B."/>
            <person name="Yang S.J."/>
            <person name="Lee J.S."/>
            <person name="Lee J.H."/>
        </authorList>
    </citation>
    <scope>NUCLEOTIDE SEQUENCE [LARGE SCALE GENOMIC DNA]</scope>
    <source>
        <strain evidence="8 9">KCTC 15687</strain>
    </source>
</reference>
<evidence type="ECO:0000313" key="9">
    <source>
        <dbReference type="Proteomes" id="UP000288079"/>
    </source>
</evidence>
<evidence type="ECO:0000256" key="3">
    <source>
        <dbReference type="ARBA" id="ARBA00022729"/>
    </source>
</evidence>
<dbReference type="InterPro" id="IPR033985">
    <property type="entry name" value="SusD-like_N"/>
</dbReference>
<dbReference type="InterPro" id="IPR012944">
    <property type="entry name" value="SusD_RagB_dom"/>
</dbReference>
<evidence type="ECO:0000259" key="7">
    <source>
        <dbReference type="Pfam" id="PF14322"/>
    </source>
</evidence>
<keyword evidence="4" id="KW-0472">Membrane</keyword>
<comment type="caution">
    <text evidence="8">The sequence shown here is derived from an EMBL/GenBank/DDBJ whole genome shotgun (WGS) entry which is preliminary data.</text>
</comment>